<dbReference type="Proteomes" id="UP000199446">
    <property type="component" value="Unassembled WGS sequence"/>
</dbReference>
<organism evidence="3 4">
    <name type="scientific">Thermus arciformis</name>
    <dbReference type="NCBI Taxonomy" id="482827"/>
    <lineage>
        <taxon>Bacteria</taxon>
        <taxon>Thermotogati</taxon>
        <taxon>Deinococcota</taxon>
        <taxon>Deinococci</taxon>
        <taxon>Thermales</taxon>
        <taxon>Thermaceae</taxon>
        <taxon>Thermus</taxon>
    </lineage>
</organism>
<dbReference type="AlphaFoldDB" id="A0A1G7LQ56"/>
<name>A0A1G7LQ56_9DEIN</name>
<feature type="chain" id="PRO_5011580247" description="Agd3 CBM87 domain-containing protein" evidence="1">
    <location>
        <begin position="21"/>
        <end position="645"/>
    </location>
</feature>
<dbReference type="Pfam" id="PF25116">
    <property type="entry name" value="CBM87_Agd3"/>
    <property type="match status" value="1"/>
</dbReference>
<evidence type="ECO:0000259" key="2">
    <source>
        <dbReference type="Pfam" id="PF25116"/>
    </source>
</evidence>
<dbReference type="STRING" id="482827.SAMN04488243_1733"/>
<accession>A0A1G7LQ56</accession>
<feature type="non-terminal residue" evidence="3">
    <location>
        <position position="645"/>
    </location>
</feature>
<evidence type="ECO:0000256" key="1">
    <source>
        <dbReference type="SAM" id="SignalP"/>
    </source>
</evidence>
<dbReference type="InterPro" id="IPR056827">
    <property type="entry name" value="CBM87_Agd3"/>
</dbReference>
<reference evidence="4" key="1">
    <citation type="submission" date="2016-10" db="EMBL/GenBank/DDBJ databases">
        <authorList>
            <person name="Varghese N."/>
            <person name="Submissions S."/>
        </authorList>
    </citation>
    <scope>NUCLEOTIDE SEQUENCE [LARGE SCALE GENOMIC DNA]</scope>
    <source>
        <strain evidence="4">CGMCC 1.6992</strain>
    </source>
</reference>
<keyword evidence="4" id="KW-1185">Reference proteome</keyword>
<keyword evidence="1" id="KW-0732">Signal</keyword>
<evidence type="ECO:0000313" key="3">
    <source>
        <dbReference type="EMBL" id="SDF51658.1"/>
    </source>
</evidence>
<gene>
    <name evidence="3" type="ORF">SAMN04488243_1733</name>
</gene>
<evidence type="ECO:0000313" key="4">
    <source>
        <dbReference type="Proteomes" id="UP000199446"/>
    </source>
</evidence>
<dbReference type="EMBL" id="FNBC01000073">
    <property type="protein sequence ID" value="SDF51658.1"/>
    <property type="molecule type" value="Genomic_DNA"/>
</dbReference>
<sequence>MRALWPLLLLLAACNLGGQAPRPKAPPITGAPTAPVALPVLPSRPLPALSGPVPLRLLGPQALPERRYEARILVLTTSFDPDQAPHFAAAKAILEAFLIPYEAVDLSATPFSQVPLTHPDGTGRFQGVILAEGALATWPGPTLRMSEEDWNRLWAYERDYGVRELILYAFPGTYPEDRCLQNVEGLLTPSPAADDPAVIDLGQSYPIAPTPEGRALFPDLRGTLPLRHAYAYKAALSGTCPTTPLFVDGGGDVFGAVRTTPDGREQLLLTFDQSPYLFHTWLLAPGLVRWLTQGVYVGEYRRHLRVDVDDWFVSTAIPSDAAPGVGDATPFRLSGTEAQEAASKQEALRQAYPLAQGFTLDIALNGCGAVQGTGVCGPSATLGGEPLNLGDDLVQATQALKDAFRYYNHSYTHWDMDFATLPEAQREIAENNRVASLLGLRYEHTAFKSGQYSGFGWKGANPYDFPRTDYGLEASDPDFLQALQEHKVRFAKVSWSVESQKPPCLSCAFPHPLAPGLYLTADWPTNVFYNPSCYLSPGSEKIVAAMLSRLIAAFCIIDDALQAMGYKDDPQAKTPASAILTLALLAALEFGGKHNKALALAKDLGLFTHVPSPSRFNRRLHALYPLLLPLLHLLAQVWKHLHQAQ</sequence>
<protein>
    <recommendedName>
        <fullName evidence="2">Agd3 CBM87 domain-containing protein</fullName>
    </recommendedName>
</protein>
<feature type="domain" description="Agd3 CBM87" evidence="2">
    <location>
        <begin position="71"/>
        <end position="173"/>
    </location>
</feature>
<proteinExistence type="predicted"/>
<feature type="signal peptide" evidence="1">
    <location>
        <begin position="1"/>
        <end position="20"/>
    </location>
</feature>